<dbReference type="Pfam" id="PF04198">
    <property type="entry name" value="Sugar-bind"/>
    <property type="match status" value="1"/>
</dbReference>
<keyword evidence="2" id="KW-0805">Transcription regulation</keyword>
<evidence type="ECO:0000313" key="7">
    <source>
        <dbReference type="EMBL" id="MDW8800753.1"/>
    </source>
</evidence>
<dbReference type="EMBL" id="JARUJP010000005">
    <property type="protein sequence ID" value="MDW8800753.1"/>
    <property type="molecule type" value="Genomic_DNA"/>
</dbReference>
<dbReference type="InterPro" id="IPR051054">
    <property type="entry name" value="SorC_transcr_regulators"/>
</dbReference>
<feature type="domain" description="Sugar-binding" evidence="5">
    <location>
        <begin position="91"/>
        <end position="337"/>
    </location>
</feature>
<keyword evidence="4" id="KW-0804">Transcription</keyword>
<dbReference type="InterPro" id="IPR036390">
    <property type="entry name" value="WH_DNA-bd_sf"/>
</dbReference>
<dbReference type="PANTHER" id="PTHR34294">
    <property type="entry name" value="TRANSCRIPTIONAL REGULATOR-RELATED"/>
    <property type="match status" value="1"/>
</dbReference>
<dbReference type="SUPFAM" id="SSF100950">
    <property type="entry name" value="NagB/RpiA/CoA transferase-like"/>
    <property type="match status" value="1"/>
</dbReference>
<dbReference type="InterPro" id="IPR037171">
    <property type="entry name" value="NagB/RpiA_transferase-like"/>
</dbReference>
<comment type="caution">
    <text evidence="7">The sequence shown here is derived from an EMBL/GenBank/DDBJ whole genome shotgun (WGS) entry which is preliminary data.</text>
</comment>
<evidence type="ECO:0000313" key="8">
    <source>
        <dbReference type="Proteomes" id="UP001281656"/>
    </source>
</evidence>
<dbReference type="RefSeq" id="WP_261670589.1">
    <property type="nucleotide sequence ID" value="NZ_JARUJP010000005.1"/>
</dbReference>
<keyword evidence="8" id="KW-1185">Reference proteome</keyword>
<protein>
    <submittedName>
        <fullName evidence="7">Sugar-binding domain-containing protein</fullName>
    </submittedName>
</protein>
<dbReference type="PANTHER" id="PTHR34294:SF5">
    <property type="entry name" value="CENTRAL GLYCOLYTIC GENES REGULATOR"/>
    <property type="match status" value="1"/>
</dbReference>
<accession>A0ABU4JS40</accession>
<dbReference type="InterPro" id="IPR048715">
    <property type="entry name" value="CggR_N"/>
</dbReference>
<evidence type="ECO:0000256" key="4">
    <source>
        <dbReference type="ARBA" id="ARBA00023163"/>
    </source>
</evidence>
<dbReference type="InterPro" id="IPR007324">
    <property type="entry name" value="Sugar-bd_dom_put"/>
</dbReference>
<comment type="similarity">
    <text evidence="1">Belongs to the SorC transcriptional regulatory family.</text>
</comment>
<evidence type="ECO:0000256" key="2">
    <source>
        <dbReference type="ARBA" id="ARBA00023015"/>
    </source>
</evidence>
<proteinExistence type="inferred from homology"/>
<dbReference type="Proteomes" id="UP001281656">
    <property type="component" value="Unassembled WGS sequence"/>
</dbReference>
<organism evidence="7 8">
    <name type="scientific">Clostridium tanneri</name>
    <dbReference type="NCBI Taxonomy" id="3037988"/>
    <lineage>
        <taxon>Bacteria</taxon>
        <taxon>Bacillati</taxon>
        <taxon>Bacillota</taxon>
        <taxon>Clostridia</taxon>
        <taxon>Eubacteriales</taxon>
        <taxon>Clostridiaceae</taxon>
        <taxon>Clostridium</taxon>
    </lineage>
</organism>
<dbReference type="InterPro" id="IPR036388">
    <property type="entry name" value="WH-like_DNA-bd_sf"/>
</dbReference>
<gene>
    <name evidence="7" type="ORF">P8V03_06250</name>
</gene>
<dbReference type="SUPFAM" id="SSF46785">
    <property type="entry name" value="Winged helix' DNA-binding domain"/>
    <property type="match status" value="1"/>
</dbReference>
<evidence type="ECO:0000259" key="5">
    <source>
        <dbReference type="Pfam" id="PF04198"/>
    </source>
</evidence>
<dbReference type="Gene3D" id="3.40.50.1360">
    <property type="match status" value="1"/>
</dbReference>
<evidence type="ECO:0000259" key="6">
    <source>
        <dbReference type="Pfam" id="PF21715"/>
    </source>
</evidence>
<sequence>MEDVLKLQQKIVPELVELLEKRYNILRTIYYNQPIGRRVLANNLEIGERIVRTEINFLKGQNFIEINTPGMTITKEGEEIIDKLKDFIHAMKGLSEIEKFIKDSLMLKKVIVVPGNLDEDKTVVNEIGRAAAGYLKSIIADKSIIAITGGSTIKELIDNMPKMSSFKDILVVPARGGMGRNIETQANTLAEKLASKLEGNYRLLHVPDNLSDKAMSTIIQEKDVKDILDTVYNANILIYGIGRADEMSRRRGLISEEIQKIENSGAVGEAFGYYHDEEGKIVYSTPSIGIRNEEIGKIDTLIAVAGGKEKAEAIISIQKNYHNSVLVTDEGAAREIMELLK</sequence>
<reference evidence="7 8" key="1">
    <citation type="submission" date="2023-04" db="EMBL/GenBank/DDBJ databases">
        <title>Clostridium tannerae sp. nov., isolated from the fecal material of an alpaca.</title>
        <authorList>
            <person name="Miller S."/>
            <person name="Hendry M."/>
            <person name="King J."/>
            <person name="Sankaranarayanan K."/>
            <person name="Lawson P.A."/>
        </authorList>
    </citation>
    <scope>NUCLEOTIDE SEQUENCE [LARGE SCALE GENOMIC DNA]</scope>
    <source>
        <strain evidence="7 8">A1-XYC3</strain>
    </source>
</reference>
<dbReference type="Gene3D" id="1.10.10.10">
    <property type="entry name" value="Winged helix-like DNA-binding domain superfamily/Winged helix DNA-binding domain"/>
    <property type="match status" value="1"/>
</dbReference>
<dbReference type="Pfam" id="PF21715">
    <property type="entry name" value="CggR_N"/>
    <property type="match status" value="1"/>
</dbReference>
<evidence type="ECO:0000256" key="1">
    <source>
        <dbReference type="ARBA" id="ARBA00010466"/>
    </source>
</evidence>
<keyword evidence="3" id="KW-0238">DNA-binding</keyword>
<name>A0ABU4JS40_9CLOT</name>
<feature type="domain" description="CggR N-terminal DNA binding" evidence="6">
    <location>
        <begin position="19"/>
        <end position="88"/>
    </location>
</feature>
<evidence type="ECO:0000256" key="3">
    <source>
        <dbReference type="ARBA" id="ARBA00023125"/>
    </source>
</evidence>